<proteinExistence type="predicted"/>
<protein>
    <recommendedName>
        <fullName evidence="6">Tetratricopeptide repeat protein</fullName>
    </recommendedName>
</protein>
<dbReference type="AlphaFoldDB" id="A0A9D9N1W9"/>
<dbReference type="InterPro" id="IPR051012">
    <property type="entry name" value="CellSynth/LPSAsmb/PSIAsmb"/>
</dbReference>
<evidence type="ECO:0008006" key="6">
    <source>
        <dbReference type="Google" id="ProtNLM"/>
    </source>
</evidence>
<dbReference type="Gene3D" id="1.25.40.10">
    <property type="entry name" value="Tetratricopeptide repeat domain"/>
    <property type="match status" value="2"/>
</dbReference>
<dbReference type="EMBL" id="JADIMM010000054">
    <property type="protein sequence ID" value="MBO8457337.1"/>
    <property type="molecule type" value="Genomic_DNA"/>
</dbReference>
<feature type="repeat" description="TPR" evidence="3">
    <location>
        <begin position="529"/>
        <end position="562"/>
    </location>
</feature>
<dbReference type="InterPro" id="IPR019734">
    <property type="entry name" value="TPR_rpt"/>
</dbReference>
<evidence type="ECO:0000313" key="4">
    <source>
        <dbReference type="EMBL" id="MBO8457337.1"/>
    </source>
</evidence>
<gene>
    <name evidence="4" type="ORF">IAA81_03810</name>
</gene>
<accession>A0A9D9N1W9</accession>
<reference evidence="4" key="2">
    <citation type="journal article" date="2021" name="PeerJ">
        <title>Extensive microbial diversity within the chicken gut microbiome revealed by metagenomics and culture.</title>
        <authorList>
            <person name="Gilroy R."/>
            <person name="Ravi A."/>
            <person name="Getino M."/>
            <person name="Pursley I."/>
            <person name="Horton D.L."/>
            <person name="Alikhan N.F."/>
            <person name="Baker D."/>
            <person name="Gharbi K."/>
            <person name="Hall N."/>
            <person name="Watson M."/>
            <person name="Adriaenssens E.M."/>
            <person name="Foster-Nyarko E."/>
            <person name="Jarju S."/>
            <person name="Secka A."/>
            <person name="Antonio M."/>
            <person name="Oren A."/>
            <person name="Chaudhuri R.R."/>
            <person name="La Ragione R."/>
            <person name="Hildebrand F."/>
            <person name="Pallen M.J."/>
        </authorList>
    </citation>
    <scope>NUCLEOTIDE SEQUENCE</scope>
    <source>
        <strain evidence="4">10532</strain>
    </source>
</reference>
<evidence type="ECO:0000256" key="2">
    <source>
        <dbReference type="ARBA" id="ARBA00022803"/>
    </source>
</evidence>
<evidence type="ECO:0000256" key="3">
    <source>
        <dbReference type="PROSITE-ProRule" id="PRU00339"/>
    </source>
</evidence>
<dbReference type="InterPro" id="IPR011990">
    <property type="entry name" value="TPR-like_helical_dom_sf"/>
</dbReference>
<evidence type="ECO:0000313" key="5">
    <source>
        <dbReference type="Proteomes" id="UP000823638"/>
    </source>
</evidence>
<dbReference type="PROSITE" id="PS51257">
    <property type="entry name" value="PROKAR_LIPOPROTEIN"/>
    <property type="match status" value="1"/>
</dbReference>
<sequence length="577" mass="63749">MRIERKFGNRLVLTLLSVAFVLSCKSTPEVKETETVSPGEGTIISTNIPVPGSGANSDSVSAGVLSLIEYCTPATLSQAASELLNGKSPSMLSGKKQAALALCGHLMSILFPLETWNYPIPVNPVIDPYLDSVASAKIGVYDYNSGNFDYLSLTLPSLVLLYSPRDAYFSDARESLEKALSINPGGLLAGYLLGVLEEEEGKKQQALSRFSEIYTRDKGFYPAGVRQAKLLIEMNRGSEAVDIATEIQSRFPKSRELSSLCAKAYFSEGNWNEADKYISAILKEQPDNGEFLLMRVRVLIEQKDYIKANSLLDAYSKVDKQAKDYLLLRSRVQLEWNKNIAAASQTVSDAVELFPGDLDVMLAAARVCFRGNVLVNGMTGGEYINTILLQDPGNIEARIFQVSDAVEKRDWKTAVESANQVLATTMNTEILILLTRAYLGQGKSAEALKTISPLYSEDPQNTDILNLYLQSLIETGSYETASSIIQEQLSGASSAKKSVLYYNRSRLASNEEQQLSDLRSSLLSDPRNQEALISMYGYYYGKKEYKRASYYLKQAIAINPSDTYLLKLQTDLDNLTR</sequence>
<evidence type="ECO:0000256" key="1">
    <source>
        <dbReference type="ARBA" id="ARBA00022737"/>
    </source>
</evidence>
<dbReference type="PANTHER" id="PTHR45586">
    <property type="entry name" value="TPR REPEAT-CONTAINING PROTEIN PA4667"/>
    <property type="match status" value="1"/>
</dbReference>
<reference evidence="4" key="1">
    <citation type="submission" date="2020-10" db="EMBL/GenBank/DDBJ databases">
        <authorList>
            <person name="Gilroy R."/>
        </authorList>
    </citation>
    <scope>NUCLEOTIDE SEQUENCE</scope>
    <source>
        <strain evidence="4">10532</strain>
    </source>
</reference>
<organism evidence="4 5">
    <name type="scientific">Candidatus Gallitreponema excrementavium</name>
    <dbReference type="NCBI Taxonomy" id="2840840"/>
    <lineage>
        <taxon>Bacteria</taxon>
        <taxon>Pseudomonadati</taxon>
        <taxon>Spirochaetota</taxon>
        <taxon>Spirochaetia</taxon>
        <taxon>Spirochaetales</taxon>
        <taxon>Candidatus Gallitreponema</taxon>
    </lineage>
</organism>
<dbReference type="PANTHER" id="PTHR45586:SF1">
    <property type="entry name" value="LIPOPOLYSACCHARIDE ASSEMBLY PROTEIN B"/>
    <property type="match status" value="1"/>
</dbReference>
<dbReference type="Proteomes" id="UP000823638">
    <property type="component" value="Unassembled WGS sequence"/>
</dbReference>
<keyword evidence="1" id="KW-0677">Repeat</keyword>
<name>A0A9D9N1W9_9SPIR</name>
<comment type="caution">
    <text evidence="4">The sequence shown here is derived from an EMBL/GenBank/DDBJ whole genome shotgun (WGS) entry which is preliminary data.</text>
</comment>
<keyword evidence="2 3" id="KW-0802">TPR repeat</keyword>
<dbReference type="Pfam" id="PF14559">
    <property type="entry name" value="TPR_19"/>
    <property type="match status" value="1"/>
</dbReference>
<dbReference type="SUPFAM" id="SSF48452">
    <property type="entry name" value="TPR-like"/>
    <property type="match status" value="2"/>
</dbReference>
<dbReference type="PROSITE" id="PS50005">
    <property type="entry name" value="TPR"/>
    <property type="match status" value="1"/>
</dbReference>